<evidence type="ECO:0000313" key="3">
    <source>
        <dbReference type="EMBL" id="QBQ64480.1"/>
    </source>
</evidence>
<evidence type="ECO:0000313" key="4">
    <source>
        <dbReference type="Proteomes" id="UP000294444"/>
    </source>
</evidence>
<keyword evidence="4" id="KW-1185">Reference proteome</keyword>
<dbReference type="KEGG" id="aio:EXH44_09725"/>
<keyword evidence="2" id="KW-0342">GTP-binding</keyword>
<dbReference type="RefSeq" id="WP_162857310.1">
    <property type="nucleotide sequence ID" value="NZ_CP038145.1"/>
</dbReference>
<dbReference type="InterPro" id="IPR037103">
    <property type="entry name" value="Tubulin/FtsZ-like_C"/>
</dbReference>
<organism evidence="3 4">
    <name type="scientific">Actinobacillus indolicus</name>
    <dbReference type="NCBI Taxonomy" id="51049"/>
    <lineage>
        <taxon>Bacteria</taxon>
        <taxon>Pseudomonadati</taxon>
        <taxon>Pseudomonadota</taxon>
        <taxon>Gammaproteobacteria</taxon>
        <taxon>Pasteurellales</taxon>
        <taxon>Pasteurellaceae</taxon>
        <taxon>Actinobacillus</taxon>
    </lineage>
</organism>
<dbReference type="AlphaFoldDB" id="A0A4V1AY84"/>
<protein>
    <submittedName>
        <fullName evidence="3">Uncharacterized protein</fullName>
    </submittedName>
</protein>
<dbReference type="SUPFAM" id="SSF55307">
    <property type="entry name" value="Tubulin C-terminal domain-like"/>
    <property type="match status" value="1"/>
</dbReference>
<dbReference type="Proteomes" id="UP000294444">
    <property type="component" value="Chromosome"/>
</dbReference>
<name>A0A4V1AY84_9PAST</name>
<proteinExistence type="predicted"/>
<accession>A0A4V1AY84</accession>
<gene>
    <name evidence="3" type="ORF">EXH44_09725</name>
</gene>
<dbReference type="EMBL" id="CP038145">
    <property type="protein sequence ID" value="QBQ64480.1"/>
    <property type="molecule type" value="Genomic_DNA"/>
</dbReference>
<dbReference type="Gene3D" id="3.30.1330.20">
    <property type="entry name" value="Tubulin/FtsZ, C-terminal domain"/>
    <property type="match status" value="1"/>
</dbReference>
<sequence>MAKKIQFIGIGSQGNAFVKNQENLPFVTSFHYIEQFTEVIDMDIDAFTFLFVENNEIDLLKCYQFVTSFKPDFLAVIVLPVEEINLYCNECRKLLLDLEEHISLLIALNKPLQVECMLLKETDLFDAITVIIDLISGNQVINIDIVDIKNISYGSKKMEFSSFELDRREKLITIDNIRANLLKKQEKIKAIIVSLTSDINLTLDEFSIIAELISSLVSDATIVLIGLKIESGLGNVIKISMATAY</sequence>
<evidence type="ECO:0000256" key="1">
    <source>
        <dbReference type="ARBA" id="ARBA00022741"/>
    </source>
</evidence>
<dbReference type="InterPro" id="IPR008280">
    <property type="entry name" value="Tub_FtsZ_C"/>
</dbReference>
<dbReference type="GO" id="GO:0005525">
    <property type="term" value="F:GTP binding"/>
    <property type="evidence" value="ECO:0007669"/>
    <property type="project" value="UniProtKB-KW"/>
</dbReference>
<keyword evidence="1" id="KW-0547">Nucleotide-binding</keyword>
<reference evidence="3 4" key="1">
    <citation type="submission" date="2019-03" db="EMBL/GenBank/DDBJ databases">
        <authorList>
            <person name="Che Y."/>
            <person name="Zhou L."/>
        </authorList>
    </citation>
    <scope>NUCLEOTIDE SEQUENCE [LARGE SCALE GENOMIC DNA]</scope>
    <source>
        <strain evidence="3 4">AIFJ1607</strain>
    </source>
</reference>
<evidence type="ECO:0000256" key="2">
    <source>
        <dbReference type="ARBA" id="ARBA00023134"/>
    </source>
</evidence>